<feature type="compositionally biased region" description="Polar residues" evidence="12">
    <location>
        <begin position="750"/>
        <end position="768"/>
    </location>
</feature>
<dbReference type="Gene3D" id="1.10.510.10">
    <property type="entry name" value="Transferase(Phosphotransferase) domain 1"/>
    <property type="match status" value="1"/>
</dbReference>
<evidence type="ECO:0000256" key="6">
    <source>
        <dbReference type="ARBA" id="ARBA00022741"/>
    </source>
</evidence>
<evidence type="ECO:0000259" key="15">
    <source>
        <dbReference type="PROSITE" id="PS51914"/>
    </source>
</evidence>
<dbReference type="InterPro" id="IPR017441">
    <property type="entry name" value="Protein_kinase_ATP_BS"/>
</dbReference>
<dbReference type="InterPro" id="IPR044865">
    <property type="entry name" value="MRH_dom"/>
</dbReference>
<feature type="region of interest" description="Disordered" evidence="12">
    <location>
        <begin position="1"/>
        <end position="27"/>
    </location>
</feature>
<dbReference type="PANTHER" id="PTHR15414:SF0">
    <property type="entry name" value="ENDOPLASMIC RETICULUM LECTIN 1"/>
    <property type="match status" value="1"/>
</dbReference>
<dbReference type="EMBL" id="ML978217">
    <property type="protein sequence ID" value="KAF2028128.1"/>
    <property type="molecule type" value="Genomic_DNA"/>
</dbReference>
<feature type="region of interest" description="Disordered" evidence="12">
    <location>
        <begin position="612"/>
        <end position="635"/>
    </location>
</feature>
<feature type="compositionally biased region" description="Polar residues" evidence="12">
    <location>
        <begin position="1084"/>
        <end position="1102"/>
    </location>
</feature>
<dbReference type="InterPro" id="IPR045149">
    <property type="entry name" value="OS-9-like"/>
</dbReference>
<reference evidence="16" key="1">
    <citation type="journal article" date="2020" name="Stud. Mycol.">
        <title>101 Dothideomycetes genomes: a test case for predicting lifestyles and emergence of pathogens.</title>
        <authorList>
            <person name="Haridas S."/>
            <person name="Albert R."/>
            <person name="Binder M."/>
            <person name="Bloem J."/>
            <person name="Labutti K."/>
            <person name="Salamov A."/>
            <person name="Andreopoulos B."/>
            <person name="Baker S."/>
            <person name="Barry K."/>
            <person name="Bills G."/>
            <person name="Bluhm B."/>
            <person name="Cannon C."/>
            <person name="Castanera R."/>
            <person name="Culley D."/>
            <person name="Daum C."/>
            <person name="Ezra D."/>
            <person name="Gonzalez J."/>
            <person name="Henrissat B."/>
            <person name="Kuo A."/>
            <person name="Liang C."/>
            <person name="Lipzen A."/>
            <person name="Lutzoni F."/>
            <person name="Magnuson J."/>
            <person name="Mondo S."/>
            <person name="Nolan M."/>
            <person name="Ohm R."/>
            <person name="Pangilinan J."/>
            <person name="Park H.-J."/>
            <person name="Ramirez L."/>
            <person name="Alfaro M."/>
            <person name="Sun H."/>
            <person name="Tritt A."/>
            <person name="Yoshinaga Y."/>
            <person name="Zwiers L.-H."/>
            <person name="Turgeon B."/>
            <person name="Goodwin S."/>
            <person name="Spatafora J."/>
            <person name="Crous P."/>
            <person name="Grigoriev I."/>
        </authorList>
    </citation>
    <scope>NUCLEOTIDE SEQUENCE</scope>
    <source>
        <strain evidence="16">CBS 110217</strain>
    </source>
</reference>
<dbReference type="PROSITE" id="PS50006">
    <property type="entry name" value="FHA_DOMAIN"/>
    <property type="match status" value="1"/>
</dbReference>
<name>A0A9P4LJX6_9PLEO</name>
<evidence type="ECO:0000256" key="5">
    <source>
        <dbReference type="ARBA" id="ARBA00022734"/>
    </source>
</evidence>
<comment type="subcellular location">
    <subcellularLocation>
        <location evidence="1 11">Endoplasmic reticulum membrane</location>
        <topology evidence="1 11">Peripheral membrane protein</topology>
        <orientation evidence="1 11">Lumenal side</orientation>
    </subcellularLocation>
</comment>
<dbReference type="SMART" id="SM00240">
    <property type="entry name" value="FHA"/>
    <property type="match status" value="1"/>
</dbReference>
<dbReference type="Pfam" id="PF00069">
    <property type="entry name" value="Pkinase"/>
    <property type="match status" value="1"/>
</dbReference>
<evidence type="ECO:0000256" key="4">
    <source>
        <dbReference type="ARBA" id="ARBA00022729"/>
    </source>
</evidence>
<dbReference type="InterPro" id="IPR000253">
    <property type="entry name" value="FHA_dom"/>
</dbReference>
<dbReference type="InterPro" id="IPR008271">
    <property type="entry name" value="Ser/Thr_kinase_AS"/>
</dbReference>
<dbReference type="GO" id="GO:0030970">
    <property type="term" value="P:retrograde protein transport, ER to cytosol"/>
    <property type="evidence" value="ECO:0007669"/>
    <property type="project" value="TreeGrafter"/>
</dbReference>
<evidence type="ECO:0000259" key="14">
    <source>
        <dbReference type="PROSITE" id="PS50011"/>
    </source>
</evidence>
<gene>
    <name evidence="16" type="ORF">EK21DRAFT_102078</name>
</gene>
<evidence type="ECO:0000256" key="11">
    <source>
        <dbReference type="RuleBase" id="RU369099"/>
    </source>
</evidence>
<dbReference type="Gene3D" id="2.70.130.10">
    <property type="entry name" value="Mannose-6-phosphate receptor binding domain"/>
    <property type="match status" value="1"/>
</dbReference>
<dbReference type="InterPro" id="IPR011009">
    <property type="entry name" value="Kinase-like_dom_sf"/>
</dbReference>
<feature type="region of interest" description="Disordered" evidence="12">
    <location>
        <begin position="1237"/>
        <end position="1280"/>
    </location>
</feature>
<dbReference type="PROSITE" id="PS00107">
    <property type="entry name" value="PROTEIN_KINASE_ATP"/>
    <property type="match status" value="1"/>
</dbReference>
<feature type="compositionally biased region" description="Basic and acidic residues" evidence="12">
    <location>
        <begin position="1499"/>
        <end position="1521"/>
    </location>
</feature>
<feature type="region of interest" description="Disordered" evidence="12">
    <location>
        <begin position="726"/>
        <end position="782"/>
    </location>
</feature>
<feature type="compositionally biased region" description="Polar residues" evidence="12">
    <location>
        <begin position="1"/>
        <end position="16"/>
    </location>
</feature>
<dbReference type="InterPro" id="IPR012913">
    <property type="entry name" value="OS9-like_dom"/>
</dbReference>
<dbReference type="PROSITE" id="PS00108">
    <property type="entry name" value="PROTEIN_KINASE_ST"/>
    <property type="match status" value="1"/>
</dbReference>
<dbReference type="InterPro" id="IPR008984">
    <property type="entry name" value="SMAD_FHA_dom_sf"/>
</dbReference>
<dbReference type="FunFam" id="3.30.200.20:FF:000470">
    <property type="entry name" value="Serine/threonine-protein kinase RAD53"/>
    <property type="match status" value="1"/>
</dbReference>
<dbReference type="Pfam" id="PF07915">
    <property type="entry name" value="PRKCSH"/>
    <property type="match status" value="1"/>
</dbReference>
<evidence type="ECO:0000256" key="7">
    <source>
        <dbReference type="ARBA" id="ARBA00022824"/>
    </source>
</evidence>
<dbReference type="SUPFAM" id="SSF49879">
    <property type="entry name" value="SMAD/FHA domain"/>
    <property type="match status" value="1"/>
</dbReference>
<dbReference type="GO" id="GO:0005788">
    <property type="term" value="C:endoplasmic reticulum lumen"/>
    <property type="evidence" value="ECO:0007669"/>
    <property type="project" value="UniProtKB-UniRule"/>
</dbReference>
<comment type="similarity">
    <text evidence="3 11">Belongs to the OS-9 family.</text>
</comment>
<dbReference type="OrthoDB" id="504170at2759"/>
<evidence type="ECO:0000259" key="13">
    <source>
        <dbReference type="PROSITE" id="PS50006"/>
    </source>
</evidence>
<sequence length="1555" mass="171832">MFEESSQPTQPATQQVLDPRRLGRNNSGLNDGDIADVLVILHPATPTAIRIVNIAAEMRPQHVLFRNTMDSMGGSQTDIEEQETIIINASGERVGQGSRAGADLALRMSSAQSLRFKELGFIFGRNVNSADIVFGQDSGKRISNQHFRIYLSADGILMIEDMSTNGTIVDDVLLKCKDKRFSKIRMLGSGSIICIQNANDDEMIKFVVRVPSRVTYMDRFRENLRNFIAECSPGDDKNAAVQRVSKQYIGPSMKWDGGTKYNILGILGKGAFATVHQLATKMEGRLLAAKELEKRRFMKNGMLDKKIDNEMKIMQGLRHANIVQFVEYHDQGDYLYIVMEFVPHGDLQGYLTQGGPMKESVVRAIAQQILSALVYLHRANITHRDIKPDNILIADVDPFTVKLSDFGLSKVVKTEETFLKTFCGTLLYCAPEVFPDFGHNKPGSKRRRGAKQYNAYSSSVDIWSFAGVLWYALTGEPPFKGIADATGEAMYNNIMATPLDPTPLRTLGVSEPCIDLLTRMLRTDPAERPSDRDCLNHPWLKEGIVLPTDPTLQSIVEEDESEDAEQQLSQLRLGAEIPESDEEDDFFEDEEMMAMVAPKRIRPDLLYPRNQIRDQDSSANPSIRSEQPVAEGESFRVVSAPERPRLFGEIGQSALQSSGILGAHINGALSSEGVTDPASREAFPRTGQAIGGAAENNASRVVSQLDGGFSSPSLLGAESMVRDLNMESPHSPVSRTQSPAMPATPRTPEVFQQSSLDQSSKQPSQLSEPTPKARPAGPDRQISLPLTASYYYNPTDPSTHNLEYASRVSGFDFVGAKKDAEAGASAYEDTRRASDTSGHSEYSTTAGAAPSPAAAVPTVPSGLDFKLPPKRLGKLTATPDSFAPGLTLNIDQSKTSWGRMANNTLVYEHSRDTRIPKTAFVIFFYSSAGSETVEELSQEGKDWASLPGLNVGIFTAATHGITINGKHLKKTDEKGRAIFGHLHTGDIVQVYQHPRGTECLKFKCEHITPCYCTSEKVSIQLPNTRDTSDQFTMRNFWALPAVLRIALASQHAFSVFDDLLAFPQYEVTWPDTFITENDATSLLSQHASPRSSSAMPGSQETQELSKRDKPTQPPAGEDALEHTYEAVVLQGQRYLCSIPIIPEEVPQNSTTTAEEAKEEEEKELVRATDRGWELLEGMKGSCIYYLSGWWSYSFCYKNEVKQFHQLPPSRGVPIYPPMEDTSVHSFVLGRYPKEESDKKVERKTLGSEQGSKETLDDEGNVKDDSEKGLEKPRLESKGSSRYMVQRLSGGTECDLTGRPRRIDVQFHCNPQSADRIAMIKETSTCSYLMIVDTPRLCHDVAFLPPQENLAHPITCQPVIPESHIQDWTAARIEAKLKEAKRLIAEHDDANLNPLREVTEGLEGSSKRGIIVGGIEVGAKALVGSEGKVIEKSVVVGGGKETYVGTVASSDGKQMTKEEMKKLNIADPKDVEKVKNNLKKLAGRKGWKLDLVDTPRGREFRGIIEAEDQDAPKKDEKKEETKGGMGNNKEQPPKKVEEAEEEEVQGGSEEVYKDEL</sequence>
<dbReference type="SUPFAM" id="SSF50911">
    <property type="entry name" value="Mannose 6-phosphate receptor domain"/>
    <property type="match status" value="1"/>
</dbReference>
<keyword evidence="7 11" id="KW-0256">Endoplasmic reticulum</keyword>
<feature type="domain" description="FHA" evidence="13">
    <location>
        <begin position="121"/>
        <end position="174"/>
    </location>
</feature>
<feature type="binding site" evidence="10">
    <location>
        <position position="290"/>
    </location>
    <ligand>
        <name>ATP</name>
        <dbReference type="ChEBI" id="CHEBI:30616"/>
    </ligand>
</feature>
<comment type="caution">
    <text evidence="16">The sequence shown here is derived from an EMBL/GenBank/DDBJ whole genome shotgun (WGS) entry which is preliminary data.</text>
</comment>
<evidence type="ECO:0000256" key="10">
    <source>
        <dbReference type="PROSITE-ProRule" id="PRU10141"/>
    </source>
</evidence>
<dbReference type="SMART" id="SM00220">
    <property type="entry name" value="S_TKc"/>
    <property type="match status" value="1"/>
</dbReference>
<dbReference type="Proteomes" id="UP000799777">
    <property type="component" value="Unassembled WGS sequence"/>
</dbReference>
<dbReference type="PROSITE" id="PS51914">
    <property type="entry name" value="MRH"/>
    <property type="match status" value="1"/>
</dbReference>
<evidence type="ECO:0000256" key="12">
    <source>
        <dbReference type="SAM" id="MobiDB-lite"/>
    </source>
</evidence>
<keyword evidence="8 10" id="KW-0067">ATP-binding</keyword>
<evidence type="ECO:0000256" key="2">
    <source>
        <dbReference type="ARBA" id="ARBA00005575"/>
    </source>
</evidence>
<keyword evidence="6 10" id="KW-0547">Nucleotide-binding</keyword>
<evidence type="ECO:0000313" key="17">
    <source>
        <dbReference type="Proteomes" id="UP000799777"/>
    </source>
</evidence>
<evidence type="ECO:0000256" key="1">
    <source>
        <dbReference type="ARBA" id="ARBA00004367"/>
    </source>
</evidence>
<dbReference type="Pfam" id="PF00498">
    <property type="entry name" value="FHA"/>
    <property type="match status" value="1"/>
</dbReference>
<dbReference type="GO" id="GO:0030968">
    <property type="term" value="P:endoplasmic reticulum unfolded protein response"/>
    <property type="evidence" value="ECO:0007669"/>
    <property type="project" value="UniProtKB-UniRule"/>
</dbReference>
<evidence type="ECO:0000256" key="9">
    <source>
        <dbReference type="ARBA" id="ARBA00023157"/>
    </source>
</evidence>
<dbReference type="PANTHER" id="PTHR15414">
    <property type="entry name" value="OS-9-RELATED"/>
    <property type="match status" value="1"/>
</dbReference>
<keyword evidence="17" id="KW-1185">Reference proteome</keyword>
<evidence type="ECO:0000313" key="16">
    <source>
        <dbReference type="EMBL" id="KAF2028128.1"/>
    </source>
</evidence>
<feature type="compositionally biased region" description="Low complexity" evidence="12">
    <location>
        <begin position="843"/>
        <end position="855"/>
    </location>
</feature>
<comment type="function">
    <text evidence="11">Lectin involved in the quality control of the secretory pathway. As a member of the endoplasmic reticulum-associated degradation lumenal (ERAD-L) surveillance system, targets misfolded endoplasmic reticulum lumenal glycoproteins for degradation.</text>
</comment>
<protein>
    <recommendedName>
        <fullName evidence="11">Endoplasmic reticulum lectin</fullName>
    </recommendedName>
    <alternativeName>
        <fullName evidence="11">Protein OS-9</fullName>
    </alternativeName>
    <alternativeName>
        <fullName evidence="11">Protein OS-9 homolog</fullName>
    </alternativeName>
</protein>
<evidence type="ECO:0000256" key="3">
    <source>
        <dbReference type="ARBA" id="ARBA00009918"/>
    </source>
</evidence>
<keyword evidence="11" id="KW-0472">Membrane</keyword>
<accession>A0A9P4LJX6</accession>
<feature type="region of interest" description="Disordered" evidence="12">
    <location>
        <begin position="823"/>
        <end position="855"/>
    </location>
</feature>
<dbReference type="GO" id="GO:0005524">
    <property type="term" value="F:ATP binding"/>
    <property type="evidence" value="ECO:0007669"/>
    <property type="project" value="UniProtKB-UniRule"/>
</dbReference>
<dbReference type="InterPro" id="IPR009011">
    <property type="entry name" value="Man6P_isomerase_rcpt-bd_dom_sf"/>
</dbReference>
<dbReference type="InterPro" id="IPR000719">
    <property type="entry name" value="Prot_kinase_dom"/>
</dbReference>
<dbReference type="SUPFAM" id="SSF56112">
    <property type="entry name" value="Protein kinase-like (PK-like)"/>
    <property type="match status" value="1"/>
</dbReference>
<dbReference type="GO" id="GO:0005789">
    <property type="term" value="C:endoplasmic reticulum membrane"/>
    <property type="evidence" value="ECO:0007669"/>
    <property type="project" value="UniProtKB-SubCell"/>
</dbReference>
<dbReference type="PROSITE" id="PS50011">
    <property type="entry name" value="PROTEIN_KINASE_DOM"/>
    <property type="match status" value="1"/>
</dbReference>
<feature type="domain" description="Protein kinase" evidence="14">
    <location>
        <begin position="261"/>
        <end position="540"/>
    </location>
</feature>
<feature type="region of interest" description="Disordered" evidence="12">
    <location>
        <begin position="1084"/>
        <end position="1117"/>
    </location>
</feature>
<evidence type="ECO:0000256" key="8">
    <source>
        <dbReference type="ARBA" id="ARBA00022840"/>
    </source>
</evidence>
<dbReference type="GO" id="GO:0030246">
    <property type="term" value="F:carbohydrate binding"/>
    <property type="evidence" value="ECO:0007669"/>
    <property type="project" value="UniProtKB-UniRule"/>
</dbReference>
<proteinExistence type="inferred from homology"/>
<keyword evidence="9" id="KW-1015">Disulfide bond</keyword>
<comment type="similarity">
    <text evidence="2">Belongs to the protein kinase superfamily. CAMK Ser/Thr protein kinase family. CHEK2 subfamily.</text>
</comment>
<feature type="compositionally biased region" description="Basic and acidic residues" evidence="12">
    <location>
        <begin position="1237"/>
        <end position="1278"/>
    </location>
</feature>
<dbReference type="FunFam" id="1.10.510.10:FF:000571">
    <property type="entry name" value="Maternal embryonic leucine zipper kinase"/>
    <property type="match status" value="1"/>
</dbReference>
<feature type="domain" description="MRH" evidence="15">
    <location>
        <begin position="1180"/>
        <end position="1339"/>
    </location>
</feature>
<dbReference type="Gene3D" id="2.60.200.20">
    <property type="match status" value="1"/>
</dbReference>
<feature type="region of interest" description="Disordered" evidence="12">
    <location>
        <begin position="1499"/>
        <end position="1555"/>
    </location>
</feature>
<organism evidence="16 17">
    <name type="scientific">Setomelanomma holmii</name>
    <dbReference type="NCBI Taxonomy" id="210430"/>
    <lineage>
        <taxon>Eukaryota</taxon>
        <taxon>Fungi</taxon>
        <taxon>Dikarya</taxon>
        <taxon>Ascomycota</taxon>
        <taxon>Pezizomycotina</taxon>
        <taxon>Dothideomycetes</taxon>
        <taxon>Pleosporomycetidae</taxon>
        <taxon>Pleosporales</taxon>
        <taxon>Pleosporineae</taxon>
        <taxon>Phaeosphaeriaceae</taxon>
        <taxon>Setomelanomma</taxon>
    </lineage>
</organism>
<dbReference type="GO" id="GO:0004672">
    <property type="term" value="F:protein kinase activity"/>
    <property type="evidence" value="ECO:0007669"/>
    <property type="project" value="InterPro"/>
</dbReference>
<keyword evidence="5 11" id="KW-0430">Lectin</keyword>
<keyword evidence="4" id="KW-0732">Signal</keyword>